<dbReference type="GO" id="GO:0046872">
    <property type="term" value="F:metal ion binding"/>
    <property type="evidence" value="ECO:0007669"/>
    <property type="project" value="UniProtKB-KW"/>
</dbReference>
<dbReference type="EMBL" id="LFZK01000002">
    <property type="protein sequence ID" value="KYC28952.1"/>
    <property type="molecule type" value="Genomic_DNA"/>
</dbReference>
<keyword evidence="2" id="KW-1185">Reference proteome</keyword>
<dbReference type="GO" id="GO:0030313">
    <property type="term" value="C:cell envelope"/>
    <property type="evidence" value="ECO:0007669"/>
    <property type="project" value="UniProtKB-SubCell"/>
</dbReference>
<reference evidence="1 2" key="1">
    <citation type="journal article" date="2016" name="ISME J.">
        <title>Integrated multi-omics analyses reveal the biochemical mechanisms and phylogenetic relevance of anaerobic androgen biodegradation in the environment.</title>
        <authorList>
            <person name="Yang F.C."/>
            <person name="Chen Y.L."/>
            <person name="Tang S.L."/>
            <person name="Yu C.P."/>
            <person name="Wang P.H."/>
            <person name="Ismail W."/>
            <person name="Wang C.H."/>
            <person name="Ding J.Y."/>
            <person name="Yang C.Y."/>
            <person name="Yang C.Y."/>
            <person name="Chiang Y.R."/>
        </authorList>
    </citation>
    <scope>NUCLEOTIDE SEQUENCE [LARGE SCALE GENOMIC DNA]</scope>
    <source>
        <strain evidence="1 2">DSM 13999</strain>
    </source>
</reference>
<dbReference type="GO" id="GO:0016020">
    <property type="term" value="C:membrane"/>
    <property type="evidence" value="ECO:0007669"/>
    <property type="project" value="TreeGrafter"/>
</dbReference>
<proteinExistence type="predicted"/>
<dbReference type="GO" id="GO:0009061">
    <property type="term" value="P:anaerobic respiration"/>
    <property type="evidence" value="ECO:0007669"/>
    <property type="project" value="InterPro"/>
</dbReference>
<dbReference type="Proteomes" id="UP000243416">
    <property type="component" value="Unassembled WGS sequence"/>
</dbReference>
<name>A0A656Z7G3_9PROT</name>
<evidence type="ECO:0000313" key="2">
    <source>
        <dbReference type="Proteomes" id="UP000243416"/>
    </source>
</evidence>
<dbReference type="Pfam" id="PF13247">
    <property type="entry name" value="Fer4_11"/>
    <property type="match status" value="1"/>
</dbReference>
<dbReference type="PROSITE" id="PS51379">
    <property type="entry name" value="4FE4S_FER_2"/>
    <property type="match status" value="3"/>
</dbReference>
<dbReference type="GO" id="GO:0042597">
    <property type="term" value="C:periplasmic space"/>
    <property type="evidence" value="ECO:0007669"/>
    <property type="project" value="InterPro"/>
</dbReference>
<protein>
    <submittedName>
        <fullName evidence="1">Chemotaxis protein CheY</fullName>
    </submittedName>
</protein>
<dbReference type="PANTHER" id="PTHR43518">
    <property type="entry name" value="NITRATE REDUCTASE BETA SUBUNIT"/>
    <property type="match status" value="1"/>
</dbReference>
<gene>
    <name evidence="1" type="ORF">ACY05_03650</name>
</gene>
<evidence type="ECO:0000313" key="1">
    <source>
        <dbReference type="EMBL" id="KYC28952.1"/>
    </source>
</evidence>
<dbReference type="SUPFAM" id="SSF54862">
    <property type="entry name" value="4Fe-4S ferredoxins"/>
    <property type="match status" value="1"/>
</dbReference>
<dbReference type="GO" id="GO:0051538">
    <property type="term" value="F:3 iron, 4 sulfur cluster binding"/>
    <property type="evidence" value="ECO:0007669"/>
    <property type="project" value="UniProtKB-KW"/>
</dbReference>
<dbReference type="GO" id="GO:0051539">
    <property type="term" value="F:4 iron, 4 sulfur cluster binding"/>
    <property type="evidence" value="ECO:0007669"/>
    <property type="project" value="UniProtKB-KW"/>
</dbReference>
<dbReference type="OrthoDB" id="9779457at2"/>
<dbReference type="InterPro" id="IPR017896">
    <property type="entry name" value="4Fe4S_Fe-S-bd"/>
</dbReference>
<organism evidence="1 2">
    <name type="scientific">Sterolibacterium denitrificans</name>
    <dbReference type="NCBI Taxonomy" id="157592"/>
    <lineage>
        <taxon>Bacteria</taxon>
        <taxon>Pseudomonadati</taxon>
        <taxon>Pseudomonadota</taxon>
        <taxon>Betaproteobacteria</taxon>
        <taxon>Nitrosomonadales</taxon>
        <taxon>Sterolibacteriaceae</taxon>
        <taxon>Sterolibacterium</taxon>
    </lineage>
</organism>
<dbReference type="PANTHER" id="PTHR43518:SF1">
    <property type="entry name" value="RESPIRATORY NITRATE REDUCTASE 1 BETA CHAIN"/>
    <property type="match status" value="1"/>
</dbReference>
<dbReference type="InterPro" id="IPR017839">
    <property type="entry name" value="DMSO_Rdtase_II_Fe-S_su"/>
</dbReference>
<accession>A0A656Z7G3</accession>
<dbReference type="GO" id="GO:0009055">
    <property type="term" value="F:electron transfer activity"/>
    <property type="evidence" value="ECO:0007669"/>
    <property type="project" value="TreeGrafter"/>
</dbReference>
<comment type="caution">
    <text evidence="1">The sequence shown here is derived from an EMBL/GenBank/DDBJ whole genome shotgun (WGS) entry which is preliminary data.</text>
</comment>
<dbReference type="CDD" id="cd10555">
    <property type="entry name" value="EBDH_beta"/>
    <property type="match status" value="1"/>
</dbReference>
<dbReference type="NCBIfam" id="TIGR03478">
    <property type="entry name" value="DMSO_red_II_bet"/>
    <property type="match status" value="1"/>
</dbReference>
<sequence length="358" mass="40865">MAKNLTGRLIDGKLHRPKRQLAMVFDLNKCLGCHTCAIACKTQWTREEGQQDMWWTLVNTLPGEGSPKGWEQMGGGFDAQNAARAGRIPRKTDYGEHMDFNHDEVFKEGKAQTVHFHPKTPSGKPPAWGANWDEDHGGGEYPNSYYFYLPRLCNHCTHPACLEACPRGAISKREKDGIVLINEKRCKGYRFCVEACPYKRIYFNPLQDLSQKCIFCFPRVEKGVAPACVRQCPGRMRFFGYLDDQDGPIHQLVEKWKIALPLHAEYHTQPNVYYVPPLSPPKVDAAGNLTDEPRIPIEYLRSLFGPRVDEVLATLQREMDRKARGEKSELLDALIVYRWPEDIFPGFGKDPLTLERAK</sequence>
<dbReference type="GO" id="GO:0033797">
    <property type="term" value="F:selenate reductase activity"/>
    <property type="evidence" value="ECO:0007669"/>
    <property type="project" value="UniProtKB-EC"/>
</dbReference>
<dbReference type="Gene3D" id="3.30.70.20">
    <property type="match status" value="2"/>
</dbReference>